<feature type="region of interest" description="Disordered" evidence="1">
    <location>
        <begin position="26"/>
        <end position="54"/>
    </location>
</feature>
<reference evidence="3 4" key="1">
    <citation type="submission" date="2016-04" db="EMBL/GenBank/DDBJ databases">
        <authorList>
            <consortium name="Pathogen Informatics"/>
        </authorList>
    </citation>
    <scope>NUCLEOTIDE SEQUENCE [LARGE SCALE GENOMIC DNA]</scope>
    <source>
        <strain evidence="3 4">H050680373</strain>
    </source>
</reference>
<dbReference type="Pfam" id="PF07769">
    <property type="entry name" value="PsiF_repeat"/>
    <property type="match status" value="2"/>
</dbReference>
<organism evidence="3 4">
    <name type="scientific">Bordetella ansorpii</name>
    <dbReference type="NCBI Taxonomy" id="288768"/>
    <lineage>
        <taxon>Bacteria</taxon>
        <taxon>Pseudomonadati</taxon>
        <taxon>Pseudomonadota</taxon>
        <taxon>Betaproteobacteria</taxon>
        <taxon>Burkholderiales</taxon>
        <taxon>Alcaligenaceae</taxon>
        <taxon>Bordetella</taxon>
    </lineage>
</organism>
<dbReference type="Proteomes" id="UP000076848">
    <property type="component" value="Unassembled WGS sequence"/>
</dbReference>
<dbReference type="AlphaFoldDB" id="A0A157SCI3"/>
<sequence>MASFTRELTAAAMLAVFCAAPAWAQQTAPAPAKTPTPQQQRMADCNKAAADKKGDERKAYMSSCLKGEAPAKAATPQQQRMKDCNARASSQSLMGDKRRAFMKTCLSSKP</sequence>
<feature type="region of interest" description="Disordered" evidence="1">
    <location>
        <begin position="67"/>
        <end position="93"/>
    </location>
</feature>
<proteinExistence type="predicted"/>
<keyword evidence="2" id="KW-0732">Signal</keyword>
<keyword evidence="4" id="KW-1185">Reference proteome</keyword>
<evidence type="ECO:0000256" key="1">
    <source>
        <dbReference type="SAM" id="MobiDB-lite"/>
    </source>
</evidence>
<evidence type="ECO:0000313" key="4">
    <source>
        <dbReference type="Proteomes" id="UP000076848"/>
    </source>
</evidence>
<feature type="chain" id="PRO_5007616126" evidence="2">
    <location>
        <begin position="25"/>
        <end position="110"/>
    </location>
</feature>
<evidence type="ECO:0000256" key="2">
    <source>
        <dbReference type="SAM" id="SignalP"/>
    </source>
</evidence>
<protein>
    <submittedName>
        <fullName evidence="3">Phosphate starvation-inducible protein</fullName>
    </submittedName>
</protein>
<feature type="signal peptide" evidence="2">
    <location>
        <begin position="1"/>
        <end position="24"/>
    </location>
</feature>
<accession>A0A157SCI3</accession>
<dbReference type="OrthoDB" id="8001925at2"/>
<evidence type="ECO:0000313" key="3">
    <source>
        <dbReference type="EMBL" id="SAI67616.1"/>
    </source>
</evidence>
<dbReference type="STRING" id="288768.SAMEA3906486_01617"/>
<dbReference type="InterPro" id="IPR011690">
    <property type="entry name" value="P_starv_induced_PsiF"/>
</dbReference>
<dbReference type="RefSeq" id="WP_066125451.1">
    <property type="nucleotide sequence ID" value="NZ_FKIF01000002.1"/>
</dbReference>
<name>A0A157SCI3_9BORD</name>
<gene>
    <name evidence="3" type="primary">psiF</name>
    <name evidence="3" type="ORF">SAMEA3906486_01617</name>
</gene>
<feature type="compositionally biased region" description="Low complexity" evidence="1">
    <location>
        <begin position="26"/>
        <end position="40"/>
    </location>
</feature>
<dbReference type="EMBL" id="FKIF01000002">
    <property type="protein sequence ID" value="SAI67616.1"/>
    <property type="molecule type" value="Genomic_DNA"/>
</dbReference>